<evidence type="ECO:0000256" key="2">
    <source>
        <dbReference type="ARBA" id="ARBA00013254"/>
    </source>
</evidence>
<feature type="compositionally biased region" description="Basic residues" evidence="8">
    <location>
        <begin position="550"/>
        <end position="566"/>
    </location>
</feature>
<dbReference type="GO" id="GO:0046464">
    <property type="term" value="P:acylglycerol catabolic process"/>
    <property type="evidence" value="ECO:0007669"/>
    <property type="project" value="TreeGrafter"/>
</dbReference>
<feature type="region of interest" description="Disordered" evidence="8">
    <location>
        <begin position="1"/>
        <end position="26"/>
    </location>
</feature>
<name>A0AAE1CU97_9GAST</name>
<feature type="region of interest" description="Disordered" evidence="8">
    <location>
        <begin position="525"/>
        <end position="576"/>
    </location>
</feature>
<evidence type="ECO:0000256" key="8">
    <source>
        <dbReference type="SAM" id="MobiDB-lite"/>
    </source>
</evidence>
<feature type="compositionally biased region" description="Polar residues" evidence="8">
    <location>
        <begin position="81"/>
        <end position="96"/>
    </location>
</feature>
<feature type="compositionally biased region" description="Polar residues" evidence="8">
    <location>
        <begin position="534"/>
        <end position="545"/>
    </location>
</feature>
<feature type="region of interest" description="Disordered" evidence="8">
    <location>
        <begin position="63"/>
        <end position="123"/>
    </location>
</feature>
<dbReference type="GO" id="GO:0031966">
    <property type="term" value="C:mitochondrial membrane"/>
    <property type="evidence" value="ECO:0007669"/>
    <property type="project" value="UniProtKB-SubCell"/>
</dbReference>
<comment type="subcellular location">
    <subcellularLocation>
        <location evidence="3">Late endosome membrane</location>
        <topology evidence="3">Single-pass type II membrane protein</topology>
    </subcellularLocation>
    <subcellularLocation>
        <location evidence="4">Lysosome membrane</location>
        <topology evidence="4">Single-pass type II membrane protein</topology>
    </subcellularLocation>
    <subcellularLocation>
        <location evidence="5">Mitochondrion membrane</location>
        <topology evidence="5">Single-pass type II membrane protein</topology>
    </subcellularLocation>
</comment>
<evidence type="ECO:0000256" key="4">
    <source>
        <dbReference type="ARBA" id="ARBA00037874"/>
    </source>
</evidence>
<dbReference type="SUPFAM" id="SSF53474">
    <property type="entry name" value="alpha/beta-Hydrolases"/>
    <property type="match status" value="1"/>
</dbReference>
<comment type="catalytic activity">
    <reaction evidence="6">
        <text>1-dodecanoylglycerol + H2O = dodecanoate + glycerol + H(+)</text>
        <dbReference type="Rhea" id="RHEA:44316"/>
        <dbReference type="ChEBI" id="CHEBI:15377"/>
        <dbReference type="ChEBI" id="CHEBI:15378"/>
        <dbReference type="ChEBI" id="CHEBI:17754"/>
        <dbReference type="ChEBI" id="CHEBI:18262"/>
        <dbReference type="ChEBI" id="CHEBI:75539"/>
    </reaction>
</comment>
<proteinExistence type="predicted"/>
<dbReference type="InterPro" id="IPR050266">
    <property type="entry name" value="AB_hydrolase_sf"/>
</dbReference>
<dbReference type="Gene3D" id="3.40.50.1820">
    <property type="entry name" value="alpha/beta hydrolase"/>
    <property type="match status" value="1"/>
</dbReference>
<dbReference type="AlphaFoldDB" id="A0AAE1CU97"/>
<dbReference type="InterPro" id="IPR000073">
    <property type="entry name" value="AB_hydrolase_1"/>
</dbReference>
<dbReference type="GO" id="GO:0005765">
    <property type="term" value="C:lysosomal membrane"/>
    <property type="evidence" value="ECO:0007669"/>
    <property type="project" value="UniProtKB-SubCell"/>
</dbReference>
<comment type="function">
    <text evidence="7">Lipase that preferentially hydrolysis medium-chain saturated monoacylglycerols including 2-arachidonoylglycerol. Through 2-arachidonoylglycerol degradation may regulate endocannabinoid signaling pathways. Also has a lysophosphatidyl lipase activity with a preference for lysophosphatidylglycerol among other lysophospholipids. Also able to degrade bis(monoacylglycero)phosphate (BMP) and constitutes the major enzyme for BMP catabolism. BMP, also known as lysobisphosphatidic acid, is enriched in late endosomes and lysosomes and plays a key role in the formation of intraluminal vesicles and in lipid sorting.</text>
</comment>
<evidence type="ECO:0000256" key="1">
    <source>
        <dbReference type="ARBA" id="ARBA00001613"/>
    </source>
</evidence>
<dbReference type="InterPro" id="IPR000639">
    <property type="entry name" value="Epox_hydrolase-like"/>
</dbReference>
<dbReference type="Pfam" id="PF12697">
    <property type="entry name" value="Abhydrolase_6"/>
    <property type="match status" value="1"/>
</dbReference>
<comment type="catalytic activity">
    <reaction evidence="1">
        <text>Hydrolyzes glycerol monoesters of long-chain fatty acids.</text>
        <dbReference type="EC" id="3.1.1.23"/>
    </reaction>
</comment>
<dbReference type="PANTHER" id="PTHR43798">
    <property type="entry name" value="MONOACYLGLYCEROL LIPASE"/>
    <property type="match status" value="1"/>
</dbReference>
<dbReference type="GO" id="GO:0031902">
    <property type="term" value="C:late endosome membrane"/>
    <property type="evidence" value="ECO:0007669"/>
    <property type="project" value="UniProtKB-SubCell"/>
</dbReference>
<dbReference type="InterPro" id="IPR029058">
    <property type="entry name" value="AB_hydrolase_fold"/>
</dbReference>
<organism evidence="10 11">
    <name type="scientific">Elysia crispata</name>
    <name type="common">lettuce slug</name>
    <dbReference type="NCBI Taxonomy" id="231223"/>
    <lineage>
        <taxon>Eukaryota</taxon>
        <taxon>Metazoa</taxon>
        <taxon>Spiralia</taxon>
        <taxon>Lophotrochozoa</taxon>
        <taxon>Mollusca</taxon>
        <taxon>Gastropoda</taxon>
        <taxon>Heterobranchia</taxon>
        <taxon>Euthyneura</taxon>
        <taxon>Panpulmonata</taxon>
        <taxon>Sacoglossa</taxon>
        <taxon>Placobranchoidea</taxon>
        <taxon>Plakobranchidae</taxon>
        <taxon>Elysia</taxon>
    </lineage>
</organism>
<dbReference type="PANTHER" id="PTHR43798:SF5">
    <property type="entry name" value="MONOACYLGLYCEROL LIPASE ABHD6"/>
    <property type="match status" value="1"/>
</dbReference>
<gene>
    <name evidence="10" type="ORF">RRG08_007121</name>
</gene>
<evidence type="ECO:0000256" key="7">
    <source>
        <dbReference type="ARBA" id="ARBA00049568"/>
    </source>
</evidence>
<evidence type="ECO:0000256" key="3">
    <source>
        <dbReference type="ARBA" id="ARBA00037797"/>
    </source>
</evidence>
<dbReference type="EC" id="3.1.1.23" evidence="2"/>
<sequence length="576" mass="63522">MSSTIPGSLRRSQRVGPSTSGTDTKSIMVELRSSRRLHILHLNPRPRDPRFQQEMTLYLQYRKSGPGVVGGPLTMPRRQANPKQQNNQQGSSSIPTHTAELHQPLSANSETKPEIEATQVNSRKLAKTEVSHWASEVESAIYEGPSNASSLLSSPAHATPTGNTRSASSVLLALHNQGRFTQATTQLPQVPDGDNIETKLSLRLDSDGLAREENFKNKLSPLGPETQNNDASTCPDLFTPRLDQTAIAADVTSPKSMPPPNHLSSFHPANTPDTDLVLFFIHGVGGSSDIWRGQTEYFAQLGYEVIAPDLIGHGLSCTPQDKKAYHFREIAADMEEIFDTYCKRRNVLVGHSYGASFATLLARTRARRVTRLVLVSGGPPSPLAPQPGVFTMPYCLLACMMPCLIRAFYKGAFNNKPNSNSLSAPRKLAFQVATRVLKHTMNGQDWSDGDELYHNWLTCPTLLLYGDKDKLVTLHEEQEMLRAVFDSRLEVIQEASHMVMMEAASEVNSLIHAFLLHPSQPVNVLHEADDDGKTNTNNGSVDNLQSPSRSKSRRSLRSAKTPRSRPQRLLSKNVIA</sequence>
<keyword evidence="11" id="KW-1185">Reference proteome</keyword>
<dbReference type="PRINTS" id="PR00412">
    <property type="entry name" value="EPOXHYDRLASE"/>
</dbReference>
<feature type="compositionally biased region" description="Low complexity" evidence="8">
    <location>
        <begin position="145"/>
        <end position="156"/>
    </location>
</feature>
<feature type="domain" description="AB hydrolase-1" evidence="9">
    <location>
        <begin position="278"/>
        <end position="508"/>
    </location>
</feature>
<evidence type="ECO:0000313" key="11">
    <source>
        <dbReference type="Proteomes" id="UP001283361"/>
    </source>
</evidence>
<protein>
    <recommendedName>
        <fullName evidence="2">acylglycerol lipase</fullName>
        <ecNumber evidence="2">3.1.1.23</ecNumber>
    </recommendedName>
</protein>
<comment type="caution">
    <text evidence="10">The sequence shown here is derived from an EMBL/GenBank/DDBJ whole genome shotgun (WGS) entry which is preliminary data.</text>
</comment>
<dbReference type="GO" id="GO:0047372">
    <property type="term" value="F:monoacylglycerol lipase activity"/>
    <property type="evidence" value="ECO:0007669"/>
    <property type="project" value="UniProtKB-EC"/>
</dbReference>
<reference evidence="10" key="1">
    <citation type="journal article" date="2023" name="G3 (Bethesda)">
        <title>A reference genome for the long-term kleptoplast-retaining sea slug Elysia crispata morphotype clarki.</title>
        <authorList>
            <person name="Eastman K.E."/>
            <person name="Pendleton A.L."/>
            <person name="Shaikh M.A."/>
            <person name="Suttiyut T."/>
            <person name="Ogas R."/>
            <person name="Tomko P."/>
            <person name="Gavelis G."/>
            <person name="Widhalm J.R."/>
            <person name="Wisecaver J.H."/>
        </authorList>
    </citation>
    <scope>NUCLEOTIDE SEQUENCE</scope>
    <source>
        <strain evidence="10">ECLA1</strain>
    </source>
</reference>
<dbReference type="EMBL" id="JAWDGP010006782">
    <property type="protein sequence ID" value="KAK3735502.1"/>
    <property type="molecule type" value="Genomic_DNA"/>
</dbReference>
<evidence type="ECO:0000313" key="10">
    <source>
        <dbReference type="EMBL" id="KAK3735502.1"/>
    </source>
</evidence>
<evidence type="ECO:0000256" key="6">
    <source>
        <dbReference type="ARBA" id="ARBA00047662"/>
    </source>
</evidence>
<feature type="region of interest" description="Disordered" evidence="8">
    <location>
        <begin position="145"/>
        <end position="164"/>
    </location>
</feature>
<evidence type="ECO:0000259" key="9">
    <source>
        <dbReference type="Pfam" id="PF12697"/>
    </source>
</evidence>
<feature type="compositionally biased region" description="Polar residues" evidence="8">
    <location>
        <begin position="15"/>
        <end position="25"/>
    </location>
</feature>
<dbReference type="PRINTS" id="PR00111">
    <property type="entry name" value="ABHYDROLASE"/>
</dbReference>
<accession>A0AAE1CU97</accession>
<dbReference type="Proteomes" id="UP001283361">
    <property type="component" value="Unassembled WGS sequence"/>
</dbReference>
<evidence type="ECO:0000256" key="5">
    <source>
        <dbReference type="ARBA" id="ARBA00046308"/>
    </source>
</evidence>